<dbReference type="SMART" id="SM00404">
    <property type="entry name" value="PTPc_motif"/>
    <property type="match status" value="1"/>
</dbReference>
<dbReference type="PANTHER" id="PTHR45706:SF6">
    <property type="entry name" value="TYROSINE-PROTEIN PHOSPHATASE NON-RECEPTOR TYPE 14"/>
    <property type="match status" value="1"/>
</dbReference>
<keyword evidence="4" id="KW-0597">Phosphoprotein</keyword>
<dbReference type="PROSITE" id="PS50057">
    <property type="entry name" value="FERM_3"/>
    <property type="match status" value="1"/>
</dbReference>
<dbReference type="SUPFAM" id="SSF52799">
    <property type="entry name" value="(Phosphotyrosine protein) phosphatases II"/>
    <property type="match status" value="1"/>
</dbReference>
<feature type="region of interest" description="Disordered" evidence="9">
    <location>
        <begin position="666"/>
        <end position="685"/>
    </location>
</feature>
<dbReference type="EMBL" id="VCEA01000003">
    <property type="protein sequence ID" value="KAB0343302.1"/>
    <property type="molecule type" value="Genomic_DNA"/>
</dbReference>
<dbReference type="FunFam" id="2.30.29.30:FF:000149">
    <property type="entry name" value="Tyrosine-protein phosphatase non-receptor type"/>
    <property type="match status" value="1"/>
</dbReference>
<dbReference type="Proteomes" id="UP000326458">
    <property type="component" value="Unassembled WGS sequence"/>
</dbReference>
<dbReference type="SUPFAM" id="SSF54236">
    <property type="entry name" value="Ubiquitin-like"/>
    <property type="match status" value="1"/>
</dbReference>
<keyword evidence="3 7" id="KW-0963">Cytoplasm</keyword>
<dbReference type="PANTHER" id="PTHR45706">
    <property type="entry name" value="TYROSINE-PROTEIN PHOSPHATASE"/>
    <property type="match status" value="1"/>
</dbReference>
<feature type="domain" description="FERM" evidence="12">
    <location>
        <begin position="1"/>
        <end position="227"/>
    </location>
</feature>
<evidence type="ECO:0000313" key="13">
    <source>
        <dbReference type="EMBL" id="KAB0343302.1"/>
    </source>
</evidence>
<evidence type="ECO:0000256" key="7">
    <source>
        <dbReference type="PIRNR" id="PIRNR000934"/>
    </source>
</evidence>
<dbReference type="GO" id="GO:0005737">
    <property type="term" value="C:cytoplasm"/>
    <property type="evidence" value="ECO:0007669"/>
    <property type="project" value="UniProtKB-UniRule"/>
</dbReference>
<dbReference type="CDD" id="cd13188">
    <property type="entry name" value="FERM_C_PTPN14_PTPN21"/>
    <property type="match status" value="1"/>
</dbReference>
<dbReference type="Pfam" id="PF00102">
    <property type="entry name" value="Y_phosphatase"/>
    <property type="match status" value="1"/>
</dbReference>
<keyword evidence="6 7" id="KW-0206">Cytoskeleton</keyword>
<comment type="catalytic activity">
    <reaction evidence="7">
        <text>O-phospho-L-tyrosyl-[protein] + H2O = L-tyrosyl-[protein] + phosphate</text>
        <dbReference type="Rhea" id="RHEA:10684"/>
        <dbReference type="Rhea" id="RHEA-COMP:10136"/>
        <dbReference type="Rhea" id="RHEA-COMP:20101"/>
        <dbReference type="ChEBI" id="CHEBI:15377"/>
        <dbReference type="ChEBI" id="CHEBI:43474"/>
        <dbReference type="ChEBI" id="CHEBI:46858"/>
        <dbReference type="ChEBI" id="CHEBI:61978"/>
        <dbReference type="EC" id="3.1.3.48"/>
    </reaction>
</comment>
<evidence type="ECO:0000256" key="8">
    <source>
        <dbReference type="PIRSR" id="PIRSR000934-1"/>
    </source>
</evidence>
<dbReference type="InterPro" id="IPR029021">
    <property type="entry name" value="Prot-tyrosine_phosphatase-like"/>
</dbReference>
<keyword evidence="5 7" id="KW-0904">Protein phosphatase</keyword>
<dbReference type="InterPro" id="IPR000242">
    <property type="entry name" value="PTP_cat"/>
</dbReference>
<dbReference type="PIRSF" id="PIRSF000934">
    <property type="entry name" value="Tyr-Ptase_nr14"/>
    <property type="match status" value="1"/>
</dbReference>
<evidence type="ECO:0000259" key="12">
    <source>
        <dbReference type="PROSITE" id="PS50057"/>
    </source>
</evidence>
<dbReference type="InterPro" id="IPR041782">
    <property type="entry name" value="PTPN14/21_FERM_C"/>
</dbReference>
<comment type="subcellular location">
    <subcellularLocation>
        <location evidence="1 7">Cytoplasm</location>
        <location evidence="1 7">Cytoskeleton</location>
    </subcellularLocation>
</comment>
<dbReference type="Gene3D" id="3.90.190.10">
    <property type="entry name" value="Protein tyrosine phosphatase superfamily"/>
    <property type="match status" value="1"/>
</dbReference>
<dbReference type="SMART" id="SM00295">
    <property type="entry name" value="B41"/>
    <property type="match status" value="1"/>
</dbReference>
<keyword evidence="14" id="KW-1185">Reference proteome</keyword>
<dbReference type="FunFam" id="3.90.190.10:FF:000030">
    <property type="entry name" value="Tyrosine-protein phosphatase non-receptor type"/>
    <property type="match status" value="1"/>
</dbReference>
<dbReference type="CDD" id="cd14599">
    <property type="entry name" value="PTPc-N14"/>
    <property type="match status" value="1"/>
</dbReference>
<dbReference type="PROSITE" id="PS50056">
    <property type="entry name" value="TYR_PHOSPHATASE_2"/>
    <property type="match status" value="1"/>
</dbReference>
<dbReference type="Pfam" id="PF09380">
    <property type="entry name" value="FERM_C"/>
    <property type="match status" value="1"/>
</dbReference>
<reference evidence="13 14" key="1">
    <citation type="submission" date="2019-06" db="EMBL/GenBank/DDBJ databases">
        <title>Discovery of a novel chromosome fission-fusion reversal in muntjac.</title>
        <authorList>
            <person name="Mudd A.B."/>
            <person name="Bredeson J.V."/>
            <person name="Baum R."/>
            <person name="Hockemeyer D."/>
            <person name="Rokhsar D.S."/>
        </authorList>
    </citation>
    <scope>NUCLEOTIDE SEQUENCE [LARGE SCALE GENOMIC DNA]</scope>
    <source>
        <strain evidence="13">UTSW_UCB_Mm</strain>
        <tissue evidence="13">Fibroblast cell line</tissue>
    </source>
</reference>
<gene>
    <name evidence="13" type="ORF">FD754_020228</name>
</gene>
<evidence type="ECO:0000259" key="10">
    <source>
        <dbReference type="PROSITE" id="PS50055"/>
    </source>
</evidence>
<evidence type="ECO:0000256" key="5">
    <source>
        <dbReference type="ARBA" id="ARBA00022912"/>
    </source>
</evidence>
<organism evidence="13 14">
    <name type="scientific">Muntiacus muntjak</name>
    <name type="common">Barking deer</name>
    <name type="synonym">Indian muntjac</name>
    <dbReference type="NCBI Taxonomy" id="9888"/>
    <lineage>
        <taxon>Eukaryota</taxon>
        <taxon>Metazoa</taxon>
        <taxon>Chordata</taxon>
        <taxon>Craniata</taxon>
        <taxon>Vertebrata</taxon>
        <taxon>Euteleostomi</taxon>
        <taxon>Mammalia</taxon>
        <taxon>Eutheria</taxon>
        <taxon>Laurasiatheria</taxon>
        <taxon>Artiodactyla</taxon>
        <taxon>Ruminantia</taxon>
        <taxon>Pecora</taxon>
        <taxon>Cervidae</taxon>
        <taxon>Muntiacinae</taxon>
        <taxon>Muntiacus</taxon>
    </lineage>
</organism>
<dbReference type="InterPro" id="IPR029071">
    <property type="entry name" value="Ubiquitin-like_domsf"/>
</dbReference>
<evidence type="ECO:0000256" key="3">
    <source>
        <dbReference type="ARBA" id="ARBA00022490"/>
    </source>
</evidence>
<dbReference type="Pfam" id="PF09379">
    <property type="entry name" value="FERM_N"/>
    <property type="match status" value="1"/>
</dbReference>
<dbReference type="AlphaFoldDB" id="A0A5N3V2A6"/>
<dbReference type="InterPro" id="IPR018979">
    <property type="entry name" value="FERM_N"/>
</dbReference>
<feature type="domain" description="Tyrosine-protein phosphatase" evidence="10">
    <location>
        <begin position="832"/>
        <end position="1103"/>
    </location>
</feature>
<dbReference type="PRINTS" id="PR00700">
    <property type="entry name" value="PRTYPHPHTASE"/>
</dbReference>
<protein>
    <recommendedName>
        <fullName evidence="7">Tyrosine-protein phosphatase non-receptor type</fullName>
        <ecNumber evidence="7">3.1.3.48</ecNumber>
    </recommendedName>
</protein>
<accession>A0A5N3V2A6</accession>
<dbReference type="InterPro" id="IPR018980">
    <property type="entry name" value="FERM_PH-like_C"/>
</dbReference>
<dbReference type="SMART" id="SM01196">
    <property type="entry name" value="FERM_C"/>
    <property type="match status" value="1"/>
</dbReference>
<dbReference type="SUPFAM" id="SSF50729">
    <property type="entry name" value="PH domain-like"/>
    <property type="match status" value="1"/>
</dbReference>
<evidence type="ECO:0000313" key="14">
    <source>
        <dbReference type="Proteomes" id="UP000326458"/>
    </source>
</evidence>
<dbReference type="InterPro" id="IPR019749">
    <property type="entry name" value="Band_41_domain"/>
</dbReference>
<dbReference type="PROSITE" id="PS50055">
    <property type="entry name" value="TYR_PHOSPHATASE_PTP"/>
    <property type="match status" value="1"/>
</dbReference>
<dbReference type="GO" id="GO:0004725">
    <property type="term" value="F:protein tyrosine phosphatase activity"/>
    <property type="evidence" value="ECO:0007669"/>
    <property type="project" value="UniProtKB-UniRule"/>
</dbReference>
<dbReference type="PROSITE" id="PS00660">
    <property type="entry name" value="FERM_1"/>
    <property type="match status" value="1"/>
</dbReference>
<evidence type="ECO:0000259" key="11">
    <source>
        <dbReference type="PROSITE" id="PS50056"/>
    </source>
</evidence>
<dbReference type="GO" id="GO:0001946">
    <property type="term" value="P:lymphangiogenesis"/>
    <property type="evidence" value="ECO:0007669"/>
    <property type="project" value="TreeGrafter"/>
</dbReference>
<dbReference type="InterPro" id="IPR000299">
    <property type="entry name" value="FERM_domain"/>
</dbReference>
<comment type="caution">
    <text evidence="13">The sequence shown here is derived from an EMBL/GenBank/DDBJ whole genome shotgun (WGS) entry which is preliminary data.</text>
</comment>
<keyword evidence="7" id="KW-0378">Hydrolase</keyword>
<sequence>MPFGLKLRRTRRYNVLSKNCFVTRIRLLDSSVIECTLSVESTGQECLEAVAQRLELRETHYFGLWFLSKSQQARWVELEKPLKKHLDKFANEPLLFFGVMFYVPNVSWLQQEATSGILPAEAELMYINEVERLDGFGQEIFPVKDNHGNSVHLGIFFMGIFVRNRIGRQAVIYRWNDMGNITHNKSTILVELVNKEETALFHTDDIENAKYISRLFATRHKFYKQNKICTEQSNSPPPIRRQPTWSRSSLPRQQPYILPPMHVQCGEHYSETHTSQDSIFHGNEEALYCNSHNSLDLSYLNGTVTNGGSVCSVHSVNSLSCSQSFIQASPVSSNLSIPGSDIMRADYIPSHRHSAIIVPSYRPTPDYETVMRQMKRGVVHTDSQSQSLRNLNIINTHAYNQPEDLVYSQPEMRERHPYTIPYGPHGGYANKLVCPSDQLNPTNTTVPSQPGGATAISHTVSTPELANMQLQGAHSYSAAHVLRSYLFRPPPPYPRPRPATSTPDLASHRHKYVSGSSPDLVTRKVQLSVKTFQEDSSPVVHQSLQEVSEPLTATKHHGAVHKRHSLEAMSSIVRGMEAMTLKSLNIPMARRNTLREPGPPEEGVGSHEVPQLPQYHHKKTFSDATMLIHSSESEEEEEEAPDPVPQIPVLREKVEYSAQLQAALARIPNKPPPEYPGPRKSVSNGALRQEQACLPPAVARARLLRHGPAKAISVSRADQLAVNGASLGPSISEPDLTSVKERVKKEPVKERPVSEMFSLEDSIIEREMMIRNLEKQKMAGLEAQKRPLMLAALNGLSVARGSGREESRVDATRVPMDERFRTLKKKLEEGMVFTEYEQIPKKKANGIFSTAALPENAERSRIREVVPYEENRVELIPTKENNTGYINASHIKVVVGGAEWHYIATQGPLPHTCHDFWQMVWEQGANVIAMVTAEEEGGRTKSHRYWPKLGSKHSSATYGKFKVTTKFRTDSGCYATTGLKVKHLLSGQERTVWHLQYTDWPDHGCPEDVQGFLSYLEEIQSVRRHTNSMLEGTRNMHPPIVVHCSAGVGRTGVVILSELMIYCLEHNEKVEVPMMLRLLREQRMFMIQTIAQYKFVYQVLIQFLQNSRLI</sequence>
<feature type="region of interest" description="Disordered" evidence="9">
    <location>
        <begin position="230"/>
        <end position="251"/>
    </location>
</feature>
<dbReference type="FunFam" id="3.10.20.90:FF:000039">
    <property type="entry name" value="Tyrosine-protein phosphatase non-receptor type"/>
    <property type="match status" value="1"/>
</dbReference>
<dbReference type="InterPro" id="IPR003595">
    <property type="entry name" value="Tyr_Pase_cat"/>
</dbReference>
<dbReference type="InterPro" id="IPR014392">
    <property type="entry name" value="PTP_non-rcpt_14/21"/>
</dbReference>
<dbReference type="CDD" id="cd17191">
    <property type="entry name" value="FERM_F1_PTPN14"/>
    <property type="match status" value="1"/>
</dbReference>
<dbReference type="Gene3D" id="2.30.29.30">
    <property type="entry name" value="Pleckstrin-homology domain (PH domain)/Phosphotyrosine-binding domain (PTB)"/>
    <property type="match status" value="1"/>
</dbReference>
<dbReference type="PROSITE" id="PS00383">
    <property type="entry name" value="TYR_PHOSPHATASE_1"/>
    <property type="match status" value="1"/>
</dbReference>
<proteinExistence type="inferred from homology"/>
<evidence type="ECO:0000256" key="2">
    <source>
        <dbReference type="ARBA" id="ARBA00009649"/>
    </source>
</evidence>
<feature type="active site" description="Phosphocysteine intermediate" evidence="8">
    <location>
        <position position="1044"/>
    </location>
</feature>
<comment type="similarity">
    <text evidence="2 7">Belongs to the protein-tyrosine phosphatase family. Non-receptor class subfamily.</text>
</comment>
<dbReference type="InterPro" id="IPR000387">
    <property type="entry name" value="Tyr_Pase_dom"/>
</dbReference>
<dbReference type="GO" id="GO:0005856">
    <property type="term" value="C:cytoskeleton"/>
    <property type="evidence" value="ECO:0007669"/>
    <property type="project" value="UniProtKB-SubCell"/>
</dbReference>
<dbReference type="InterPro" id="IPR019747">
    <property type="entry name" value="FERM_CS"/>
</dbReference>
<dbReference type="SMART" id="SM00194">
    <property type="entry name" value="PTPc"/>
    <property type="match status" value="1"/>
</dbReference>
<dbReference type="InterPro" id="IPR016130">
    <property type="entry name" value="Tyr_Pase_AS"/>
</dbReference>
<dbReference type="EC" id="3.1.3.48" evidence="7"/>
<evidence type="ECO:0000256" key="6">
    <source>
        <dbReference type="ARBA" id="ARBA00023212"/>
    </source>
</evidence>
<name>A0A5N3V2A6_MUNMU</name>
<dbReference type="InterPro" id="IPR011993">
    <property type="entry name" value="PH-like_dom_sf"/>
</dbReference>
<dbReference type="Gene3D" id="3.10.20.90">
    <property type="entry name" value="Phosphatidylinositol 3-kinase Catalytic Subunit, Chain A, domain 1"/>
    <property type="match status" value="1"/>
</dbReference>
<evidence type="ECO:0000256" key="1">
    <source>
        <dbReference type="ARBA" id="ARBA00004245"/>
    </source>
</evidence>
<feature type="domain" description="Tyrosine specific protein phosphatases" evidence="11">
    <location>
        <begin position="1013"/>
        <end position="1094"/>
    </location>
</feature>
<evidence type="ECO:0000256" key="9">
    <source>
        <dbReference type="SAM" id="MobiDB-lite"/>
    </source>
</evidence>
<evidence type="ECO:0000256" key="4">
    <source>
        <dbReference type="ARBA" id="ARBA00022553"/>
    </source>
</evidence>